<evidence type="ECO:0000313" key="2">
    <source>
        <dbReference type="EMBL" id="PJJ71834.1"/>
    </source>
</evidence>
<sequence>MQALTEAQIRDSFVNATRGDTERMTLPGLHEVLWDDREYLGWRDPRAMQRGYIVHWREDRPVGIALRAAESRMSRGISAMCSLCRTPQPADQVSLFSAARAGEAGRDGNSVGTYICSDLACSIIIRIAPPKSDMQPDPRDVIAARAAGLATRLSSFTADVLGTRGAA</sequence>
<evidence type="ECO:0000259" key="1">
    <source>
        <dbReference type="Pfam" id="PF16571"/>
    </source>
</evidence>
<organism evidence="2 3">
    <name type="scientific">Diaminobutyricimonas aerilata</name>
    <dbReference type="NCBI Taxonomy" id="1162967"/>
    <lineage>
        <taxon>Bacteria</taxon>
        <taxon>Bacillati</taxon>
        <taxon>Actinomycetota</taxon>
        <taxon>Actinomycetes</taxon>
        <taxon>Micrococcales</taxon>
        <taxon>Microbacteriaceae</taxon>
        <taxon>Diaminobutyricimonas</taxon>
    </lineage>
</organism>
<dbReference type="RefSeq" id="WP_100364092.1">
    <property type="nucleotide sequence ID" value="NZ_PGFF01000001.1"/>
</dbReference>
<protein>
    <submittedName>
        <fullName evidence="2">Treble-clef zinc-finger protein</fullName>
    </submittedName>
</protein>
<comment type="caution">
    <text evidence="2">The sequence shown here is derived from an EMBL/GenBank/DDBJ whole genome shotgun (WGS) entry which is preliminary data.</text>
</comment>
<proteinExistence type="predicted"/>
<feature type="domain" description="Elongation factor G-binding protein C-terminal treble-clef zinc-finger" evidence="1">
    <location>
        <begin position="8"/>
        <end position="160"/>
    </location>
</feature>
<accession>A0A2M9CIV2</accession>
<name>A0A2M9CIV2_9MICO</name>
<keyword evidence="3" id="KW-1185">Reference proteome</keyword>
<keyword evidence="2" id="KW-0479">Metal-binding</keyword>
<dbReference type="AlphaFoldDB" id="A0A2M9CIV2"/>
<evidence type="ECO:0000313" key="3">
    <source>
        <dbReference type="Proteomes" id="UP000228758"/>
    </source>
</evidence>
<dbReference type="Proteomes" id="UP000228758">
    <property type="component" value="Unassembled WGS sequence"/>
</dbReference>
<reference evidence="2 3" key="1">
    <citation type="submission" date="2017-11" db="EMBL/GenBank/DDBJ databases">
        <title>Genomic Encyclopedia of Archaeal and Bacterial Type Strains, Phase II (KMG-II): From Individual Species to Whole Genera.</title>
        <authorList>
            <person name="Goeker M."/>
        </authorList>
    </citation>
    <scope>NUCLEOTIDE SEQUENCE [LARGE SCALE GENOMIC DNA]</scope>
    <source>
        <strain evidence="2 3">DSM 27393</strain>
    </source>
</reference>
<keyword evidence="2" id="KW-0863">Zinc-finger</keyword>
<dbReference type="GO" id="GO:0008270">
    <property type="term" value="F:zinc ion binding"/>
    <property type="evidence" value="ECO:0007669"/>
    <property type="project" value="UniProtKB-KW"/>
</dbReference>
<dbReference type="Pfam" id="PF16571">
    <property type="entry name" value="FBP_C"/>
    <property type="match status" value="1"/>
</dbReference>
<gene>
    <name evidence="2" type="ORF">CLV46_1387</name>
</gene>
<dbReference type="InterPro" id="IPR032330">
    <property type="entry name" value="EF-G-binding_C"/>
</dbReference>
<dbReference type="OrthoDB" id="4171838at2"/>
<dbReference type="EMBL" id="PGFF01000001">
    <property type="protein sequence ID" value="PJJ71834.1"/>
    <property type="molecule type" value="Genomic_DNA"/>
</dbReference>
<keyword evidence="2" id="KW-0862">Zinc</keyword>